<gene>
    <name evidence="1" type="ORF">CSOL1703_00016120</name>
</gene>
<dbReference type="OrthoDB" id="2394218at2759"/>
<dbReference type="AlphaFoldDB" id="A0A9N9Z2H4"/>
<reference evidence="2" key="1">
    <citation type="submission" date="2019-06" db="EMBL/GenBank/DDBJ databases">
        <authorList>
            <person name="Broberg M."/>
        </authorList>
    </citation>
    <scope>NUCLEOTIDE SEQUENCE [LARGE SCALE GENOMIC DNA]</scope>
</reference>
<comment type="caution">
    <text evidence="1">The sequence shown here is derived from an EMBL/GenBank/DDBJ whole genome shotgun (WGS) entry which is preliminary data.</text>
</comment>
<organism evidence="1 2">
    <name type="scientific">Clonostachys solani</name>
    <dbReference type="NCBI Taxonomy" id="160281"/>
    <lineage>
        <taxon>Eukaryota</taxon>
        <taxon>Fungi</taxon>
        <taxon>Dikarya</taxon>
        <taxon>Ascomycota</taxon>
        <taxon>Pezizomycotina</taxon>
        <taxon>Sordariomycetes</taxon>
        <taxon>Hypocreomycetidae</taxon>
        <taxon>Hypocreales</taxon>
        <taxon>Bionectriaceae</taxon>
        <taxon>Clonostachys</taxon>
    </lineage>
</organism>
<dbReference type="Proteomes" id="UP000775872">
    <property type="component" value="Unassembled WGS sequence"/>
</dbReference>
<sequence length="86" mass="9839">MKFIPKSQRQAMYCHSMPGTSAFDFRVIVGSADLRFELWVGGREWLGNHEAISMQWDGANSISYIVLLELGWVLEKQQRINHVIGS</sequence>
<keyword evidence="2" id="KW-1185">Reference proteome</keyword>
<dbReference type="EMBL" id="CABFOC020000034">
    <property type="protein sequence ID" value="CAH0047869.1"/>
    <property type="molecule type" value="Genomic_DNA"/>
</dbReference>
<evidence type="ECO:0000313" key="2">
    <source>
        <dbReference type="Proteomes" id="UP000775872"/>
    </source>
</evidence>
<evidence type="ECO:0000313" key="1">
    <source>
        <dbReference type="EMBL" id="CAH0047869.1"/>
    </source>
</evidence>
<protein>
    <submittedName>
        <fullName evidence="1">Uncharacterized protein</fullName>
    </submittedName>
</protein>
<accession>A0A9N9Z2H4</accession>
<proteinExistence type="predicted"/>
<name>A0A9N9Z2H4_9HYPO</name>
<reference evidence="1 2" key="2">
    <citation type="submission" date="2021-10" db="EMBL/GenBank/DDBJ databases">
        <authorList>
            <person name="Piombo E."/>
        </authorList>
    </citation>
    <scope>NUCLEOTIDE SEQUENCE [LARGE SCALE GENOMIC DNA]</scope>
</reference>